<keyword evidence="4" id="KW-1185">Reference proteome</keyword>
<proteinExistence type="predicted"/>
<dbReference type="InterPro" id="IPR000195">
    <property type="entry name" value="Rab-GAP-TBC_dom"/>
</dbReference>
<dbReference type="SUPFAM" id="SSF47473">
    <property type="entry name" value="EF-hand"/>
    <property type="match status" value="1"/>
</dbReference>
<dbReference type="VEuPathDB" id="AmoebaDB:ACA1_070540"/>
<dbReference type="FunFam" id="1.10.8.270:FF:000016">
    <property type="entry name" value="TBC1 domain family member 2A"/>
    <property type="match status" value="1"/>
</dbReference>
<feature type="compositionally biased region" description="Basic residues" evidence="1">
    <location>
        <begin position="669"/>
        <end position="681"/>
    </location>
</feature>
<gene>
    <name evidence="3" type="ORF">ACA1_070540</name>
</gene>
<dbReference type="PANTHER" id="PTHR47219">
    <property type="entry name" value="RAB GTPASE-ACTIVATING PROTEIN 1-LIKE"/>
    <property type="match status" value="1"/>
</dbReference>
<feature type="compositionally biased region" description="Low complexity" evidence="1">
    <location>
        <begin position="574"/>
        <end position="596"/>
    </location>
</feature>
<evidence type="ECO:0000313" key="4">
    <source>
        <dbReference type="Proteomes" id="UP000011083"/>
    </source>
</evidence>
<dbReference type="Pfam" id="PF00566">
    <property type="entry name" value="RabGAP-TBC"/>
    <property type="match status" value="1"/>
</dbReference>
<dbReference type="PANTHER" id="PTHR47219:SF20">
    <property type="entry name" value="TBC1 DOMAIN FAMILY MEMBER 2B"/>
    <property type="match status" value="1"/>
</dbReference>
<dbReference type="RefSeq" id="XP_004352974.1">
    <property type="nucleotide sequence ID" value="XM_004352922.1"/>
</dbReference>
<dbReference type="AlphaFoldDB" id="L8HG76"/>
<feature type="compositionally biased region" description="Low complexity" evidence="1">
    <location>
        <begin position="473"/>
        <end position="485"/>
    </location>
</feature>
<feature type="domain" description="Rab-GAP TBC" evidence="2">
    <location>
        <begin position="1"/>
        <end position="180"/>
    </location>
</feature>
<name>L8HG76_ACACF</name>
<dbReference type="GO" id="GO:0005096">
    <property type="term" value="F:GTPase activator activity"/>
    <property type="evidence" value="ECO:0007669"/>
    <property type="project" value="TreeGrafter"/>
</dbReference>
<dbReference type="Gene3D" id="1.10.472.80">
    <property type="entry name" value="Ypt/Rab-GAP domain of gyp1p, domain 3"/>
    <property type="match status" value="1"/>
</dbReference>
<dbReference type="Proteomes" id="UP000011083">
    <property type="component" value="Unassembled WGS sequence"/>
</dbReference>
<dbReference type="InterPro" id="IPR035969">
    <property type="entry name" value="Rab-GAP_TBC_sf"/>
</dbReference>
<dbReference type="STRING" id="1257118.L8HG76"/>
<dbReference type="InterPro" id="IPR050302">
    <property type="entry name" value="Rab_GAP_TBC_domain"/>
</dbReference>
<dbReference type="InterPro" id="IPR011992">
    <property type="entry name" value="EF-hand-dom_pair"/>
</dbReference>
<evidence type="ECO:0000313" key="3">
    <source>
        <dbReference type="EMBL" id="ELR23446.1"/>
    </source>
</evidence>
<evidence type="ECO:0000259" key="2">
    <source>
        <dbReference type="PROSITE" id="PS50086"/>
    </source>
</evidence>
<dbReference type="OrthoDB" id="294251at2759"/>
<dbReference type="GeneID" id="14924423"/>
<dbReference type="Gene3D" id="1.10.238.10">
    <property type="entry name" value="EF-hand"/>
    <property type="match status" value="1"/>
</dbReference>
<organism evidence="3 4">
    <name type="scientific">Acanthamoeba castellanii (strain ATCC 30010 / Neff)</name>
    <dbReference type="NCBI Taxonomy" id="1257118"/>
    <lineage>
        <taxon>Eukaryota</taxon>
        <taxon>Amoebozoa</taxon>
        <taxon>Discosea</taxon>
        <taxon>Longamoebia</taxon>
        <taxon>Centramoebida</taxon>
        <taxon>Acanthamoebidae</taxon>
        <taxon>Acanthamoeba</taxon>
    </lineage>
</organism>
<dbReference type="Gene3D" id="1.10.8.270">
    <property type="entry name" value="putative rabgap domain of human tbc1 domain family member 14 like domains"/>
    <property type="match status" value="1"/>
</dbReference>
<reference evidence="3 4" key="1">
    <citation type="journal article" date="2013" name="Genome Biol.">
        <title>Genome of Acanthamoeba castellanii highlights extensive lateral gene transfer and early evolution of tyrosine kinase signaling.</title>
        <authorList>
            <person name="Clarke M."/>
            <person name="Lohan A.J."/>
            <person name="Liu B."/>
            <person name="Lagkouvardos I."/>
            <person name="Roy S."/>
            <person name="Zafar N."/>
            <person name="Bertelli C."/>
            <person name="Schilde C."/>
            <person name="Kianianmomeni A."/>
            <person name="Burglin T.R."/>
            <person name="Frech C."/>
            <person name="Turcotte B."/>
            <person name="Kopec K.O."/>
            <person name="Synnott J.M."/>
            <person name="Choo C."/>
            <person name="Paponov I."/>
            <person name="Finkler A."/>
            <person name="Soon Heng Tan C."/>
            <person name="Hutchins A.P."/>
            <person name="Weinmeier T."/>
            <person name="Rattei T."/>
            <person name="Chu J.S."/>
            <person name="Gimenez G."/>
            <person name="Irimia M."/>
            <person name="Rigden D.J."/>
            <person name="Fitzpatrick D.A."/>
            <person name="Lorenzo-Morales J."/>
            <person name="Bateman A."/>
            <person name="Chiu C.H."/>
            <person name="Tang P."/>
            <person name="Hegemann P."/>
            <person name="Fromm H."/>
            <person name="Raoult D."/>
            <person name="Greub G."/>
            <person name="Miranda-Saavedra D."/>
            <person name="Chen N."/>
            <person name="Nash P."/>
            <person name="Ginger M.L."/>
            <person name="Horn M."/>
            <person name="Schaap P."/>
            <person name="Caler L."/>
            <person name="Loftus B."/>
        </authorList>
    </citation>
    <scope>NUCLEOTIDE SEQUENCE [LARGE SCALE GENOMIC DNA]</scope>
    <source>
        <strain evidence="3 4">Neff</strain>
    </source>
</reference>
<accession>L8HG76</accession>
<dbReference type="GO" id="GO:0031267">
    <property type="term" value="F:small GTPase binding"/>
    <property type="evidence" value="ECO:0007669"/>
    <property type="project" value="TreeGrafter"/>
</dbReference>
<feature type="region of interest" description="Disordered" evidence="1">
    <location>
        <begin position="669"/>
        <end position="709"/>
    </location>
</feature>
<protein>
    <submittedName>
        <fullName evidence="3">TBC domain containing protein</fullName>
    </submittedName>
</protein>
<dbReference type="EMBL" id="KB007857">
    <property type="protein sequence ID" value="ELR23446.1"/>
    <property type="molecule type" value="Genomic_DNA"/>
</dbReference>
<feature type="region of interest" description="Disordered" evidence="1">
    <location>
        <begin position="454"/>
        <end position="487"/>
    </location>
</feature>
<sequence length="799" mass="88289">MWYQLSCAPMNSVRVRHYYAHLLQQSSAYKCYIDKDVHRTYPGHPFFSSEAGQQRLHNILTAYSIHNPKVGYCQGTYQRMNFVAGFLLGWMDEERSFWTLCNLVEDLLPAYFSKDMTGSIIDQYVFRNLLYQRSPRLAAHLEEMGFPMEVITTRWFMCAYTTTLPKETDMRLWDVFLYDGSEILLLIALAIFKLFEEELLELRDAADITLYLGHATANLFDCRGLVKLALKGTTELTGRIEQLRLYYYHIIHYERSVRESVESEGAKPINLFAIQTKIWFEREEVDEIYTLLLQHARRSFKKLGLADVTPPMFIEMVMKVAPRWHIEESGQLLHSLFVLATRTYQNDEDFDGEQRADLRDVILACCLLLNGSPTDKLQMMFELYSDGDGRISEESMLAMLRAMYRMYYQNSYDKEVQRKASEITFKDFRATIQRHPLLLFLSVNPFLKELEAPPSRPLSPLGSGHSGHHHHAGSPSHAPSPLGSANSAGTIRSMKVLQRSAANFMSKFSRTTGGGPMTSANAAGASSSFTPSPYLTSPASASAALISNASLATTASSPPQAPAELKISFNPIYTGSPHSLPTPSSSPTRSGSPPAGVWGTSTSAGAIPTRSAAVVRRREHQLPPREHSDGDVGHLAPADEGGSDVSPRWGRTHRKLSVETIVSGKKFLKGRGSRATTRHRAAAAGVVGRETSHPPPPLTPEDSWEGEGSEDDLAGVVAADAAAAAAMGDVEAALKTLAGEVKMAIVQNESFLRDSLGAAEFLSHADAAADLATSVAQRRRATVRPVTMLTRVASAQGED</sequence>
<feature type="compositionally biased region" description="Basic and acidic residues" evidence="1">
    <location>
        <begin position="620"/>
        <end position="632"/>
    </location>
</feature>
<feature type="region of interest" description="Disordered" evidence="1">
    <location>
        <begin position="574"/>
        <end position="649"/>
    </location>
</feature>
<dbReference type="PROSITE" id="PS50086">
    <property type="entry name" value="TBC_RABGAP"/>
    <property type="match status" value="1"/>
</dbReference>
<feature type="compositionally biased region" description="Polar residues" evidence="1">
    <location>
        <begin position="518"/>
        <end position="529"/>
    </location>
</feature>
<dbReference type="SUPFAM" id="SSF47923">
    <property type="entry name" value="Ypt/Rab-GAP domain of gyp1p"/>
    <property type="match status" value="2"/>
</dbReference>
<dbReference type="KEGG" id="acan:ACA1_070540"/>
<evidence type="ECO:0000256" key="1">
    <source>
        <dbReference type="SAM" id="MobiDB-lite"/>
    </source>
</evidence>
<dbReference type="SMART" id="SM00164">
    <property type="entry name" value="TBC"/>
    <property type="match status" value="1"/>
</dbReference>
<feature type="region of interest" description="Disordered" evidence="1">
    <location>
        <begin position="507"/>
        <end position="530"/>
    </location>
</feature>